<evidence type="ECO:0000256" key="1">
    <source>
        <dbReference type="SAM" id="SignalP"/>
    </source>
</evidence>
<name>A0A4R7T5Z3_9ACTN</name>
<organism evidence="2 3">
    <name type="scientific">Kribbella voronezhensis</name>
    <dbReference type="NCBI Taxonomy" id="2512212"/>
    <lineage>
        <taxon>Bacteria</taxon>
        <taxon>Bacillati</taxon>
        <taxon>Actinomycetota</taxon>
        <taxon>Actinomycetes</taxon>
        <taxon>Propionibacteriales</taxon>
        <taxon>Kribbellaceae</taxon>
        <taxon>Kribbella</taxon>
    </lineage>
</organism>
<feature type="signal peptide" evidence="1">
    <location>
        <begin position="1"/>
        <end position="19"/>
    </location>
</feature>
<dbReference type="SUPFAM" id="SSF49899">
    <property type="entry name" value="Concanavalin A-like lectins/glucanases"/>
    <property type="match status" value="1"/>
</dbReference>
<dbReference type="InterPro" id="IPR013320">
    <property type="entry name" value="ConA-like_dom_sf"/>
</dbReference>
<sequence length="273" mass="28665">MPGSMTKWGTVGVTLVALAAVPSCGPAAGAENDETAAVTTTPPPDPQLLITFDDQEQGSAAGRDIIGEGSAAAEISLLSRNKQKATFVAGHQGGIALRTPPYSGESSGSFSALRIEPEEWLSPGLSDFTFGADVRLDAKSNGTAIDNGDNVMQRGLYADAAQYKIQVDKHHASCVIRGTDGAVVVKSKALLTSSKWYRLTCHRSDKTVKLTVQNLETNQPPETLEKTGPIGTLDMIGSEPLSVGAKIGEDGEIIGSSTDQFNGLLDNISYERS</sequence>
<evidence type="ECO:0000313" key="2">
    <source>
        <dbReference type="EMBL" id="TDU87105.1"/>
    </source>
</evidence>
<dbReference type="Proteomes" id="UP000295151">
    <property type="component" value="Unassembled WGS sequence"/>
</dbReference>
<dbReference type="RefSeq" id="WP_133976930.1">
    <property type="nucleotide sequence ID" value="NZ_SOCE01000001.1"/>
</dbReference>
<protein>
    <submittedName>
        <fullName evidence="2">Laminin G domain protein</fullName>
    </submittedName>
</protein>
<dbReference type="Gene3D" id="2.60.120.200">
    <property type="match status" value="1"/>
</dbReference>
<proteinExistence type="predicted"/>
<keyword evidence="1" id="KW-0732">Signal</keyword>
<evidence type="ECO:0000313" key="3">
    <source>
        <dbReference type="Proteomes" id="UP000295151"/>
    </source>
</evidence>
<dbReference type="EMBL" id="SOCE01000001">
    <property type="protein sequence ID" value="TDU87105.1"/>
    <property type="molecule type" value="Genomic_DNA"/>
</dbReference>
<dbReference type="AlphaFoldDB" id="A0A4R7T5Z3"/>
<gene>
    <name evidence="2" type="ORF">EV138_0622</name>
</gene>
<keyword evidence="3" id="KW-1185">Reference proteome</keyword>
<dbReference type="OrthoDB" id="3785667at2"/>
<feature type="chain" id="PRO_5039303958" evidence="1">
    <location>
        <begin position="20"/>
        <end position="273"/>
    </location>
</feature>
<comment type="caution">
    <text evidence="2">The sequence shown here is derived from an EMBL/GenBank/DDBJ whole genome shotgun (WGS) entry which is preliminary data.</text>
</comment>
<reference evidence="2 3" key="1">
    <citation type="submission" date="2019-03" db="EMBL/GenBank/DDBJ databases">
        <title>Genomic Encyclopedia of Type Strains, Phase III (KMG-III): the genomes of soil and plant-associated and newly described type strains.</title>
        <authorList>
            <person name="Whitman W."/>
        </authorList>
    </citation>
    <scope>NUCLEOTIDE SEQUENCE [LARGE SCALE GENOMIC DNA]</scope>
    <source>
        <strain evidence="2 3">VKM Ac-2575</strain>
    </source>
</reference>
<accession>A0A4R7T5Z3</accession>